<dbReference type="InterPro" id="IPR006964">
    <property type="entry name" value="NUDE_dom"/>
</dbReference>
<keyword evidence="5 7" id="KW-0175">Coiled coil</keyword>
<evidence type="ECO:0000313" key="10">
    <source>
        <dbReference type="EMBL" id="KXS21098.1"/>
    </source>
</evidence>
<name>A0A139AWJ6_GONPJ</name>
<evidence type="ECO:0000256" key="5">
    <source>
        <dbReference type="ARBA" id="ARBA00023054"/>
    </source>
</evidence>
<evidence type="ECO:0000256" key="8">
    <source>
        <dbReference type="SAM" id="MobiDB-lite"/>
    </source>
</evidence>
<evidence type="ECO:0000259" key="9">
    <source>
        <dbReference type="Pfam" id="PF04880"/>
    </source>
</evidence>
<evidence type="ECO:0000256" key="2">
    <source>
        <dbReference type="ARBA" id="ARBA00007429"/>
    </source>
</evidence>
<dbReference type="Pfam" id="PF04880">
    <property type="entry name" value="NUDE_C"/>
    <property type="match status" value="1"/>
</dbReference>
<evidence type="ECO:0000313" key="11">
    <source>
        <dbReference type="Proteomes" id="UP000070544"/>
    </source>
</evidence>
<feature type="compositionally biased region" description="Polar residues" evidence="8">
    <location>
        <begin position="228"/>
        <end position="238"/>
    </location>
</feature>
<evidence type="ECO:0000256" key="7">
    <source>
        <dbReference type="SAM" id="Coils"/>
    </source>
</evidence>
<dbReference type="EMBL" id="KQ965733">
    <property type="protein sequence ID" value="KXS21098.1"/>
    <property type="molecule type" value="Genomic_DNA"/>
</dbReference>
<feature type="coiled-coil region" evidence="7">
    <location>
        <begin position="122"/>
        <end position="191"/>
    </location>
</feature>
<evidence type="ECO:0000256" key="3">
    <source>
        <dbReference type="ARBA" id="ARBA00022490"/>
    </source>
</evidence>
<evidence type="ECO:0000256" key="1">
    <source>
        <dbReference type="ARBA" id="ARBA00004245"/>
    </source>
</evidence>
<dbReference type="STRING" id="1344416.A0A139AWJ6"/>
<reference evidence="10 11" key="1">
    <citation type="journal article" date="2015" name="Genome Biol. Evol.">
        <title>Phylogenomic analyses indicate that early fungi evolved digesting cell walls of algal ancestors of land plants.</title>
        <authorList>
            <person name="Chang Y."/>
            <person name="Wang S."/>
            <person name="Sekimoto S."/>
            <person name="Aerts A.L."/>
            <person name="Choi C."/>
            <person name="Clum A."/>
            <person name="LaButti K.M."/>
            <person name="Lindquist E.A."/>
            <person name="Yee Ngan C."/>
            <person name="Ohm R.A."/>
            <person name="Salamov A.A."/>
            <person name="Grigoriev I.V."/>
            <person name="Spatafora J.W."/>
            <person name="Berbee M.L."/>
        </authorList>
    </citation>
    <scope>NUCLEOTIDE SEQUENCE [LARGE SCALE GENOMIC DNA]</scope>
    <source>
        <strain evidence="10 11">JEL478</strain>
    </source>
</reference>
<comment type="subcellular location">
    <subcellularLocation>
        <location evidence="1">Cytoplasm</location>
        <location evidence="1">Cytoskeleton</location>
    </subcellularLocation>
</comment>
<dbReference type="GO" id="GO:0007059">
    <property type="term" value="P:chromosome segregation"/>
    <property type="evidence" value="ECO:0007669"/>
    <property type="project" value="TreeGrafter"/>
</dbReference>
<organism evidence="10 11">
    <name type="scientific">Gonapodya prolifera (strain JEL478)</name>
    <name type="common">Monoblepharis prolifera</name>
    <dbReference type="NCBI Taxonomy" id="1344416"/>
    <lineage>
        <taxon>Eukaryota</taxon>
        <taxon>Fungi</taxon>
        <taxon>Fungi incertae sedis</taxon>
        <taxon>Chytridiomycota</taxon>
        <taxon>Chytridiomycota incertae sedis</taxon>
        <taxon>Monoblepharidomycetes</taxon>
        <taxon>Monoblepharidales</taxon>
        <taxon>Gonapodyaceae</taxon>
        <taxon>Gonapodya</taxon>
    </lineage>
</organism>
<dbReference type="PANTHER" id="PTHR10921">
    <property type="entry name" value="NUCLEAR DISTRIBUTION PROTEIN NUDE HOMOLOG 1"/>
    <property type="match status" value="1"/>
</dbReference>
<dbReference type="GO" id="GO:0047496">
    <property type="term" value="P:vesicle transport along microtubule"/>
    <property type="evidence" value="ECO:0007669"/>
    <property type="project" value="TreeGrafter"/>
</dbReference>
<proteinExistence type="inferred from homology"/>
<dbReference type="Proteomes" id="UP000070544">
    <property type="component" value="Unassembled WGS sequence"/>
</dbReference>
<dbReference type="Gene3D" id="6.10.250.1080">
    <property type="match status" value="1"/>
</dbReference>
<keyword evidence="6" id="KW-0206">Cytoskeleton</keyword>
<dbReference type="GO" id="GO:0005871">
    <property type="term" value="C:kinesin complex"/>
    <property type="evidence" value="ECO:0007669"/>
    <property type="project" value="TreeGrafter"/>
</dbReference>
<dbReference type="GO" id="GO:0000132">
    <property type="term" value="P:establishment of mitotic spindle orientation"/>
    <property type="evidence" value="ECO:0007669"/>
    <property type="project" value="TreeGrafter"/>
</dbReference>
<feature type="domain" description="NUDE" evidence="9">
    <location>
        <begin position="143"/>
        <end position="258"/>
    </location>
</feature>
<dbReference type="GO" id="GO:0008017">
    <property type="term" value="F:microtubule binding"/>
    <property type="evidence" value="ECO:0007669"/>
    <property type="project" value="InterPro"/>
</dbReference>
<dbReference type="PANTHER" id="PTHR10921:SF1">
    <property type="entry name" value="NUCLEAR DISTRIBUTION PROTEIN NUDE HOMOLOG"/>
    <property type="match status" value="1"/>
</dbReference>
<keyword evidence="11" id="KW-1185">Reference proteome</keyword>
<evidence type="ECO:0000256" key="4">
    <source>
        <dbReference type="ARBA" id="ARBA00022701"/>
    </source>
</evidence>
<feature type="region of interest" description="Disordered" evidence="8">
    <location>
        <begin position="345"/>
        <end position="393"/>
    </location>
</feature>
<comment type="similarity">
    <text evidence="2">Belongs to the nudE family.</text>
</comment>
<evidence type="ECO:0000256" key="6">
    <source>
        <dbReference type="ARBA" id="ARBA00023212"/>
    </source>
</evidence>
<feature type="compositionally biased region" description="Basic and acidic residues" evidence="8">
    <location>
        <begin position="510"/>
        <end position="520"/>
    </location>
</feature>
<dbReference type="OrthoDB" id="5877028at2759"/>
<sequence>MTDHQTPPPSDPREQVVYWKRLHDRLLSQHSVLRESHDHLRKELDEFTTDSRALEEELESEVKRLEREKDDAQDKVELLRRENEEVKTKLHSFQIESGRTINQLAQDLDNLRYHQRHDKERIRGLEIANDELERLTRTAQAEIEDLKSRYNQTLERNVFLQHEAEMLEQLQTELQRVKDELRDAHTELELRRAARQSRASLVVGHHSPIAHSETPSLNDTLHPAAPSSVGTDQSTATTAVLPPSMSMSHMGGAPFSPSQPSLDERNQSDSSMDILPTRTPNFSFGDLDMGEFGADDAQSAVERTKRMSTAVGQNVNMLQDLLAKAKGIEQRIAQARAWYISPLLQSGQQFPGPPTDGRTSPGGGPRSSPYPHIPTTSERGSERGPMPAFASALYPPGSQYPASYDDASSTGASSYARSVHSFGERLDTSRGRGDSWGLAYASQQMQQNNEPLDDDSGSLWSGGVRGGTPQPGDGSNRRNVSKREKSRKSVLGSIIPGYTDWVASAIGKMSGDRNSRREGETNDNMTDAGSGPPRTPQRSSTGGWFSGRLSRSGSRPGEGSETSPDRPPSASGFGPQRIAGVSPVRPNPSDTDPGRRSFSGFRSPSAGSPRTRAESVSPGAPVKKTPSAARLFGAS</sequence>
<keyword evidence="3" id="KW-0963">Cytoplasm</keyword>
<dbReference type="GO" id="GO:0051642">
    <property type="term" value="P:centrosome localization"/>
    <property type="evidence" value="ECO:0007669"/>
    <property type="project" value="TreeGrafter"/>
</dbReference>
<feature type="coiled-coil region" evidence="7">
    <location>
        <begin position="37"/>
        <end position="96"/>
    </location>
</feature>
<feature type="region of interest" description="Disordered" evidence="8">
    <location>
        <begin position="509"/>
        <end position="635"/>
    </location>
</feature>
<feature type="compositionally biased region" description="Low complexity" evidence="8">
    <location>
        <begin position="596"/>
        <end position="610"/>
    </location>
</feature>
<accession>A0A139AWJ6</accession>
<feature type="region of interest" description="Disordered" evidence="8">
    <location>
        <begin position="425"/>
        <end position="491"/>
    </location>
</feature>
<feature type="region of interest" description="Disordered" evidence="8">
    <location>
        <begin position="199"/>
        <end position="277"/>
    </location>
</feature>
<feature type="compositionally biased region" description="Low complexity" evidence="8">
    <location>
        <begin position="542"/>
        <end position="562"/>
    </location>
</feature>
<keyword evidence="4" id="KW-0493">Microtubule</keyword>
<gene>
    <name evidence="10" type="ORF">M427DRAFT_130675</name>
</gene>
<feature type="compositionally biased region" description="Polar residues" evidence="8">
    <location>
        <begin position="441"/>
        <end position="450"/>
    </location>
</feature>
<protein>
    <recommendedName>
        <fullName evidence="9">NUDE domain-containing protein</fullName>
    </recommendedName>
</protein>
<dbReference type="GO" id="GO:0000776">
    <property type="term" value="C:kinetochore"/>
    <property type="evidence" value="ECO:0007669"/>
    <property type="project" value="TreeGrafter"/>
</dbReference>
<dbReference type="GO" id="GO:0007020">
    <property type="term" value="P:microtubule nucleation"/>
    <property type="evidence" value="ECO:0007669"/>
    <property type="project" value="TreeGrafter"/>
</dbReference>
<dbReference type="AlphaFoldDB" id="A0A139AWJ6"/>
<dbReference type="InterPro" id="IPR033494">
    <property type="entry name" value="NUDE"/>
</dbReference>
<dbReference type="GO" id="GO:0005874">
    <property type="term" value="C:microtubule"/>
    <property type="evidence" value="ECO:0007669"/>
    <property type="project" value="UniProtKB-KW"/>
</dbReference>